<evidence type="ECO:0000256" key="3">
    <source>
        <dbReference type="ARBA" id="ARBA00022448"/>
    </source>
</evidence>
<dbReference type="InterPro" id="IPR036259">
    <property type="entry name" value="MFS_trans_sf"/>
</dbReference>
<feature type="transmembrane region" description="Helical" evidence="7">
    <location>
        <begin position="87"/>
        <end position="105"/>
    </location>
</feature>
<dbReference type="InterPro" id="IPR005828">
    <property type="entry name" value="MFS_sugar_transport-like"/>
</dbReference>
<dbReference type="GO" id="GO:0016020">
    <property type="term" value="C:membrane"/>
    <property type="evidence" value="ECO:0007669"/>
    <property type="project" value="UniProtKB-SubCell"/>
</dbReference>
<dbReference type="STRING" id="398673.A0A2P5A004"/>
<dbReference type="PANTHER" id="PTHR48022">
    <property type="entry name" value="PLASTIDIC GLUCOSE TRANSPORTER 4"/>
    <property type="match status" value="1"/>
</dbReference>
<organism evidence="9 10">
    <name type="scientific">Trichoderma gamsii</name>
    <dbReference type="NCBI Taxonomy" id="398673"/>
    <lineage>
        <taxon>Eukaryota</taxon>
        <taxon>Fungi</taxon>
        <taxon>Dikarya</taxon>
        <taxon>Ascomycota</taxon>
        <taxon>Pezizomycotina</taxon>
        <taxon>Sordariomycetes</taxon>
        <taxon>Hypocreomycetidae</taxon>
        <taxon>Hypocreales</taxon>
        <taxon>Hypocreaceae</taxon>
        <taxon>Trichoderma</taxon>
    </lineage>
</organism>
<evidence type="ECO:0000256" key="1">
    <source>
        <dbReference type="ARBA" id="ARBA00004141"/>
    </source>
</evidence>
<evidence type="ECO:0000256" key="7">
    <source>
        <dbReference type="SAM" id="Phobius"/>
    </source>
</evidence>
<protein>
    <recommendedName>
        <fullName evidence="8">Major facilitator superfamily (MFS) profile domain-containing protein</fullName>
    </recommendedName>
</protein>
<dbReference type="InterPro" id="IPR010323">
    <property type="entry name" value="DUF924"/>
</dbReference>
<evidence type="ECO:0000259" key="8">
    <source>
        <dbReference type="PROSITE" id="PS50850"/>
    </source>
</evidence>
<dbReference type="RefSeq" id="XP_024406539.1">
    <property type="nucleotide sequence ID" value="XM_024548723.1"/>
</dbReference>
<proteinExistence type="inferred from homology"/>
<keyword evidence="4 7" id="KW-0812">Transmembrane</keyword>
<keyword evidence="6 7" id="KW-0472">Membrane</keyword>
<dbReference type="GO" id="GO:0005351">
    <property type="term" value="F:carbohydrate:proton symporter activity"/>
    <property type="evidence" value="ECO:0007669"/>
    <property type="project" value="TreeGrafter"/>
</dbReference>
<feature type="transmembrane region" description="Helical" evidence="7">
    <location>
        <begin position="272"/>
        <end position="295"/>
    </location>
</feature>
<keyword evidence="3" id="KW-0813">Transport</keyword>
<evidence type="ECO:0000313" key="9">
    <source>
        <dbReference type="EMBL" id="PON29880.1"/>
    </source>
</evidence>
<feature type="transmembrane region" description="Helical" evidence="7">
    <location>
        <begin position="375"/>
        <end position="394"/>
    </location>
</feature>
<sequence length="728" mass="82418">MTRLGTWRATYLVSLSCVGSFLFAYDTGIVGGVLTLDSFMRDMGFSDGERDNVTSLSASLLQAGGIATVIIPMYSAEMAPKEIRGQLGSLFQFFFTLGVAVSYWVDYGAAQHVPSSTRQWRIPVALQLVPGGILGLGMLVTKESARWLAQRDRHEEALESLIWVRGGDSTEVRMEFQQILAGIEEEERQTAGVTWREYWLPANRYRIFIAVTLQIGAQLTGNTPLAYFSPQVFQAVGAGHNALLLSGFFGVCKVVSCAFFLIFLVERIGRRWSLLAGSFLMGTYMFIIAVLTQRYPPVSGGTLTPPAIASLTMIFLEAMTFNISWGPIPWLYMSEIFPTRIREGGIAVGAATQWLFGFTLSQITPAAVNNLGYKAFLMFCCFNWALVLYTWFFIKETKGLSLEEMEIFAPISLRLYSKGFHIKRTLSSQEQTHSGHYQLQPRPLISTPTGARHHAIHNSSAPSKEKMTCISLILSPELLLSVREFWFEHLSGPDSLVLPTTDENKRWFFGGPEFDRVCVERFAPTLEQLRRDGIKSGQDIIYALQPNDAHDWLSLILLLDQIPRNCYRGDNSNIVFNYFDPMAREVTLTAIQRGIPERCPELRWRFAYRSWFYVPLMHSEDISLHDLAVEKYEGLKRDVESLLPSEMAVDWNDESEVAHEYHIAAQRVVQSSEEAALEYGQLNLGFEKRHWAIIKRFGRYPHRNRVMGRETTDEEREYLENGGDTFGG</sequence>
<comment type="similarity">
    <text evidence="2">Belongs to the major facilitator superfamily. Sugar transporter (TC 2.A.1.1) family.</text>
</comment>
<dbReference type="InterPro" id="IPR011990">
    <property type="entry name" value="TPR-like_helical_dom_sf"/>
</dbReference>
<dbReference type="GeneID" id="29985560"/>
<feature type="transmembrane region" description="Helical" evidence="7">
    <location>
        <begin position="307"/>
        <end position="332"/>
    </location>
</feature>
<accession>A0A2P5A004</accession>
<evidence type="ECO:0000256" key="2">
    <source>
        <dbReference type="ARBA" id="ARBA00010992"/>
    </source>
</evidence>
<dbReference type="Gene3D" id="1.20.1250.20">
    <property type="entry name" value="MFS general substrate transporter like domains"/>
    <property type="match status" value="1"/>
</dbReference>
<feature type="transmembrane region" description="Helical" evidence="7">
    <location>
        <begin position="120"/>
        <end position="141"/>
    </location>
</feature>
<feature type="transmembrane region" description="Helical" evidence="7">
    <location>
        <begin position="12"/>
        <end position="36"/>
    </location>
</feature>
<comment type="caution">
    <text evidence="9">The sequence shown here is derived from an EMBL/GenBank/DDBJ whole genome shotgun (WGS) entry which is preliminary data.</text>
</comment>
<dbReference type="Gene3D" id="1.20.58.320">
    <property type="entry name" value="TPR-like"/>
    <property type="match status" value="1"/>
</dbReference>
<dbReference type="SUPFAM" id="SSF48452">
    <property type="entry name" value="TPR-like"/>
    <property type="match status" value="1"/>
</dbReference>
<dbReference type="InterPro" id="IPR020846">
    <property type="entry name" value="MFS_dom"/>
</dbReference>
<dbReference type="Pfam" id="PF06041">
    <property type="entry name" value="DUF924"/>
    <property type="match status" value="1"/>
</dbReference>
<dbReference type="PROSITE" id="PS00216">
    <property type="entry name" value="SUGAR_TRANSPORT_1"/>
    <property type="match status" value="1"/>
</dbReference>
<evidence type="ECO:0000313" key="10">
    <source>
        <dbReference type="Proteomes" id="UP000054821"/>
    </source>
</evidence>
<feature type="domain" description="Major facilitator superfamily (MFS) profile" evidence="8">
    <location>
        <begin position="1"/>
        <end position="398"/>
    </location>
</feature>
<dbReference type="Proteomes" id="UP000054821">
    <property type="component" value="Unassembled WGS sequence"/>
</dbReference>
<dbReference type="SUPFAM" id="SSF103473">
    <property type="entry name" value="MFS general substrate transporter"/>
    <property type="match status" value="1"/>
</dbReference>
<evidence type="ECO:0000256" key="6">
    <source>
        <dbReference type="ARBA" id="ARBA00023136"/>
    </source>
</evidence>
<feature type="transmembrane region" description="Helical" evidence="7">
    <location>
        <begin position="56"/>
        <end position="75"/>
    </location>
</feature>
<dbReference type="PRINTS" id="PR00171">
    <property type="entry name" value="SUGRTRNSPORT"/>
</dbReference>
<dbReference type="InterPro" id="IPR005829">
    <property type="entry name" value="Sugar_transporter_CS"/>
</dbReference>
<dbReference type="PANTHER" id="PTHR48022:SF4">
    <property type="entry name" value="MAJOR FACILITATOR SUPERFAMILY (MFS) PROFILE DOMAIN-CONTAINING PROTEIN-RELATED"/>
    <property type="match status" value="1"/>
</dbReference>
<keyword evidence="5 7" id="KW-1133">Transmembrane helix</keyword>
<gene>
    <name evidence="9" type="ORF">TGAM01_v201246</name>
</gene>
<dbReference type="Gene3D" id="1.25.40.10">
    <property type="entry name" value="Tetratricopeptide repeat domain"/>
    <property type="match status" value="1"/>
</dbReference>
<dbReference type="AlphaFoldDB" id="A0A2P5A004"/>
<dbReference type="Pfam" id="PF00083">
    <property type="entry name" value="Sugar_tr"/>
    <property type="match status" value="1"/>
</dbReference>
<evidence type="ECO:0000256" key="4">
    <source>
        <dbReference type="ARBA" id="ARBA00022692"/>
    </source>
</evidence>
<reference evidence="9 10" key="1">
    <citation type="journal article" date="2016" name="Genome Announc.">
        <title>Draft Whole-Genome Sequence of Trichoderma gamsii T6085, a Promising Biocontrol Agent of Fusarium Head Blight on Wheat.</title>
        <authorList>
            <person name="Baroncelli R."/>
            <person name="Zapparata A."/>
            <person name="Piaggeschi G."/>
            <person name="Sarrocco S."/>
            <person name="Vannacci G."/>
        </authorList>
    </citation>
    <scope>NUCLEOTIDE SEQUENCE [LARGE SCALE GENOMIC DNA]</scope>
    <source>
        <strain evidence="9 10">T6085</strain>
    </source>
</reference>
<dbReference type="EMBL" id="JPDN02000003">
    <property type="protein sequence ID" value="PON29880.1"/>
    <property type="molecule type" value="Genomic_DNA"/>
</dbReference>
<feature type="transmembrane region" description="Helical" evidence="7">
    <location>
        <begin position="205"/>
        <end position="222"/>
    </location>
</feature>
<name>A0A2P5A004_9HYPO</name>
<comment type="subcellular location">
    <subcellularLocation>
        <location evidence="1">Membrane</location>
        <topology evidence="1">Multi-pass membrane protein</topology>
    </subcellularLocation>
</comment>
<dbReference type="NCBIfam" id="TIGR00879">
    <property type="entry name" value="SP"/>
    <property type="match status" value="1"/>
</dbReference>
<dbReference type="PROSITE" id="PS50850">
    <property type="entry name" value="MFS"/>
    <property type="match status" value="1"/>
</dbReference>
<keyword evidence="10" id="KW-1185">Reference proteome</keyword>
<feature type="transmembrane region" description="Helical" evidence="7">
    <location>
        <begin position="242"/>
        <end position="265"/>
    </location>
</feature>
<dbReference type="InterPro" id="IPR003663">
    <property type="entry name" value="Sugar/inositol_transpt"/>
</dbReference>
<dbReference type="InterPro" id="IPR050360">
    <property type="entry name" value="MFS_Sugar_Transporters"/>
</dbReference>
<evidence type="ECO:0000256" key="5">
    <source>
        <dbReference type="ARBA" id="ARBA00022989"/>
    </source>
</evidence>